<dbReference type="InterPro" id="IPR006439">
    <property type="entry name" value="HAD-SF_hydro_IA"/>
</dbReference>
<evidence type="ECO:0000313" key="2">
    <source>
        <dbReference type="EMBL" id="OGI93574.1"/>
    </source>
</evidence>
<organism evidence="2 3">
    <name type="scientific">Candidatus Nomurabacteria bacterium RIFCSPLOWO2_01_FULL_40_18</name>
    <dbReference type="NCBI Taxonomy" id="1801773"/>
    <lineage>
        <taxon>Bacteria</taxon>
        <taxon>Candidatus Nomuraibacteriota</taxon>
    </lineage>
</organism>
<dbReference type="SUPFAM" id="SSF56784">
    <property type="entry name" value="HAD-like"/>
    <property type="match status" value="1"/>
</dbReference>
<dbReference type="Proteomes" id="UP000176629">
    <property type="component" value="Unassembled WGS sequence"/>
</dbReference>
<accession>A0A1F6XH84</accession>
<keyword evidence="1" id="KW-0378">Hydrolase</keyword>
<dbReference type="InterPro" id="IPR023214">
    <property type="entry name" value="HAD_sf"/>
</dbReference>
<evidence type="ECO:0000256" key="1">
    <source>
        <dbReference type="ARBA" id="ARBA00022801"/>
    </source>
</evidence>
<comment type="caution">
    <text evidence="2">The sequence shown here is derived from an EMBL/GenBank/DDBJ whole genome shotgun (WGS) entry which is preliminary data.</text>
</comment>
<proteinExistence type="predicted"/>
<protein>
    <recommendedName>
        <fullName evidence="4">HAD family hydrolase</fullName>
    </recommendedName>
</protein>
<dbReference type="InterPro" id="IPR051540">
    <property type="entry name" value="S-2-haloacid_dehalogenase"/>
</dbReference>
<dbReference type="EMBL" id="MFUX01000043">
    <property type="protein sequence ID" value="OGI93574.1"/>
    <property type="molecule type" value="Genomic_DNA"/>
</dbReference>
<sequence length="149" mass="16894">MIKHIWFDFSDTLASITTRIPRRIYVLTDPNISEVLREINKIIPISIFSNIKLDNILPSLDVDPKLFAHILSAGTVGASKPALKGFYKMIELSALSPEEILYIGDILEKDIIPAKKVGLKTASVFENLPDADYSFKDFRDILKFVKEQR</sequence>
<reference evidence="2 3" key="1">
    <citation type="journal article" date="2016" name="Nat. Commun.">
        <title>Thousands of microbial genomes shed light on interconnected biogeochemical processes in an aquifer system.</title>
        <authorList>
            <person name="Anantharaman K."/>
            <person name="Brown C.T."/>
            <person name="Hug L.A."/>
            <person name="Sharon I."/>
            <person name="Castelle C.J."/>
            <person name="Probst A.J."/>
            <person name="Thomas B.C."/>
            <person name="Singh A."/>
            <person name="Wilkins M.J."/>
            <person name="Karaoz U."/>
            <person name="Brodie E.L."/>
            <person name="Williams K.H."/>
            <person name="Hubbard S.S."/>
            <person name="Banfield J.F."/>
        </authorList>
    </citation>
    <scope>NUCLEOTIDE SEQUENCE [LARGE SCALE GENOMIC DNA]</scope>
</reference>
<dbReference type="GO" id="GO:0016787">
    <property type="term" value="F:hydrolase activity"/>
    <property type="evidence" value="ECO:0007669"/>
    <property type="project" value="UniProtKB-KW"/>
</dbReference>
<dbReference type="NCBIfam" id="TIGR01549">
    <property type="entry name" value="HAD-SF-IA-v1"/>
    <property type="match status" value="1"/>
</dbReference>
<dbReference type="InterPro" id="IPR041492">
    <property type="entry name" value="HAD_2"/>
</dbReference>
<gene>
    <name evidence="2" type="ORF">A3A03_00390</name>
</gene>
<dbReference type="PANTHER" id="PTHR43316">
    <property type="entry name" value="HYDROLASE, HALOACID DELAHOGENASE-RELATED"/>
    <property type="match status" value="1"/>
</dbReference>
<dbReference type="Gene3D" id="3.40.50.1000">
    <property type="entry name" value="HAD superfamily/HAD-like"/>
    <property type="match status" value="1"/>
</dbReference>
<dbReference type="Pfam" id="PF13419">
    <property type="entry name" value="HAD_2"/>
    <property type="match status" value="1"/>
</dbReference>
<dbReference type="InterPro" id="IPR036412">
    <property type="entry name" value="HAD-like_sf"/>
</dbReference>
<evidence type="ECO:0000313" key="3">
    <source>
        <dbReference type="Proteomes" id="UP000176629"/>
    </source>
</evidence>
<dbReference type="STRING" id="1801773.A3A03_00390"/>
<dbReference type="AlphaFoldDB" id="A0A1F6XH84"/>
<name>A0A1F6XH84_9BACT</name>
<evidence type="ECO:0008006" key="4">
    <source>
        <dbReference type="Google" id="ProtNLM"/>
    </source>
</evidence>